<dbReference type="EMBL" id="JAAVTK010000012">
    <property type="protein sequence ID" value="NKI90925.1"/>
    <property type="molecule type" value="Genomic_DNA"/>
</dbReference>
<dbReference type="RefSeq" id="WP_235955580.1">
    <property type="nucleotide sequence ID" value="NZ_JAAVTK010000012.1"/>
</dbReference>
<keyword evidence="1" id="KW-1133">Transmembrane helix</keyword>
<evidence type="ECO:0000313" key="2">
    <source>
        <dbReference type="EMBL" id="NKI90925.1"/>
    </source>
</evidence>
<dbReference type="Proteomes" id="UP000717634">
    <property type="component" value="Unassembled WGS sequence"/>
</dbReference>
<evidence type="ECO:0008006" key="4">
    <source>
        <dbReference type="Google" id="ProtNLM"/>
    </source>
</evidence>
<organism evidence="2 3">
    <name type="scientific">Hymenobacter artigasi</name>
    <dbReference type="NCBI Taxonomy" id="2719616"/>
    <lineage>
        <taxon>Bacteria</taxon>
        <taxon>Pseudomonadati</taxon>
        <taxon>Bacteroidota</taxon>
        <taxon>Cytophagia</taxon>
        <taxon>Cytophagales</taxon>
        <taxon>Hymenobacteraceae</taxon>
        <taxon>Hymenobacter</taxon>
    </lineage>
</organism>
<accession>A0ABX1HM74</accession>
<protein>
    <recommendedName>
        <fullName evidence="4">Cytochrome C</fullName>
    </recommendedName>
</protein>
<keyword evidence="3" id="KW-1185">Reference proteome</keyword>
<keyword evidence="1" id="KW-0472">Membrane</keyword>
<evidence type="ECO:0000313" key="3">
    <source>
        <dbReference type="Proteomes" id="UP000717634"/>
    </source>
</evidence>
<evidence type="ECO:0000256" key="1">
    <source>
        <dbReference type="SAM" id="Phobius"/>
    </source>
</evidence>
<comment type="caution">
    <text evidence="2">The sequence shown here is derived from an EMBL/GenBank/DDBJ whole genome shotgun (WGS) entry which is preliminary data.</text>
</comment>
<reference evidence="2 3" key="1">
    <citation type="submission" date="2020-03" db="EMBL/GenBank/DDBJ databases">
        <title>Genomic Encyclopedia of Type Strains, Phase IV (KMG-V): Genome sequencing to study the core and pangenomes of soil and plant-associated prokaryotes.</title>
        <authorList>
            <person name="Whitman W."/>
        </authorList>
    </citation>
    <scope>NUCLEOTIDE SEQUENCE [LARGE SCALE GENOMIC DNA]</scope>
    <source>
        <strain evidence="2 3">1B</strain>
    </source>
</reference>
<sequence length="153" mass="16416">MPTADNSPTGPDNPLPVSHPEQQVLLFLDDNPVPFASYAPPVKFDLDTTKLVDGPHELRVVARSSNGQEGVQHIPFVVRNGPAITVLGLRDHDTVSDIVPLTVSAYGSERTDSFVITASETPQGVPAWVWASVLVFIGWGAYYLLTALAQPTG</sequence>
<proteinExistence type="predicted"/>
<keyword evidence="1" id="KW-0812">Transmembrane</keyword>
<name>A0ABX1HM74_9BACT</name>
<feature type="transmembrane region" description="Helical" evidence="1">
    <location>
        <begin position="127"/>
        <end position="145"/>
    </location>
</feature>
<gene>
    <name evidence="2" type="ORF">HBN54_003537</name>
</gene>